<feature type="region of interest" description="Disordered" evidence="2">
    <location>
        <begin position="1"/>
        <end position="21"/>
    </location>
</feature>
<evidence type="ECO:0000259" key="3">
    <source>
        <dbReference type="Pfam" id="PF00501"/>
    </source>
</evidence>
<feature type="domain" description="AMP-binding enzyme C-terminal" evidence="4">
    <location>
        <begin position="466"/>
        <end position="544"/>
    </location>
</feature>
<proteinExistence type="predicted"/>
<dbReference type="PANTHER" id="PTHR43352">
    <property type="entry name" value="ACETYL-COA SYNTHETASE"/>
    <property type="match status" value="1"/>
</dbReference>
<reference evidence="5" key="1">
    <citation type="submission" date="2023-01" db="EMBL/GenBank/DDBJ databases">
        <title>Draft genome sequence of Nocardiopsis sp. LSu2-4 isolated from halophytes.</title>
        <authorList>
            <person name="Duangmal K."/>
            <person name="Chantavorakit T."/>
        </authorList>
    </citation>
    <scope>NUCLEOTIDE SEQUENCE</scope>
    <source>
        <strain evidence="5">LSu2-4</strain>
    </source>
</reference>
<name>A0ABT4TLC6_9ACTN</name>
<evidence type="ECO:0000313" key="5">
    <source>
        <dbReference type="EMBL" id="MDA2805509.1"/>
    </source>
</evidence>
<dbReference type="Gene3D" id="3.40.50.12780">
    <property type="entry name" value="N-terminal domain of ligase-like"/>
    <property type="match status" value="1"/>
</dbReference>
<feature type="domain" description="AMP-dependent synthetase/ligase" evidence="3">
    <location>
        <begin position="56"/>
        <end position="411"/>
    </location>
</feature>
<evidence type="ECO:0000256" key="1">
    <source>
        <dbReference type="ARBA" id="ARBA00022598"/>
    </source>
</evidence>
<keyword evidence="6" id="KW-1185">Reference proteome</keyword>
<dbReference type="RefSeq" id="WP_270678165.1">
    <property type="nucleotide sequence ID" value="NZ_JAQFWP010000022.1"/>
</dbReference>
<dbReference type="InterPro" id="IPR042099">
    <property type="entry name" value="ANL_N_sf"/>
</dbReference>
<dbReference type="SUPFAM" id="SSF56801">
    <property type="entry name" value="Acetyl-CoA synthetase-like"/>
    <property type="match status" value="1"/>
</dbReference>
<feature type="compositionally biased region" description="Polar residues" evidence="2">
    <location>
        <begin position="1"/>
        <end position="11"/>
    </location>
</feature>
<keyword evidence="1" id="KW-0436">Ligase</keyword>
<organism evidence="5 6">
    <name type="scientific">Nocardiopsis suaedae</name>
    <dbReference type="NCBI Taxonomy" id="3018444"/>
    <lineage>
        <taxon>Bacteria</taxon>
        <taxon>Bacillati</taxon>
        <taxon>Actinomycetota</taxon>
        <taxon>Actinomycetes</taxon>
        <taxon>Streptosporangiales</taxon>
        <taxon>Nocardiopsidaceae</taxon>
        <taxon>Nocardiopsis</taxon>
    </lineage>
</organism>
<dbReference type="PROSITE" id="PS00455">
    <property type="entry name" value="AMP_BINDING"/>
    <property type="match status" value="1"/>
</dbReference>
<dbReference type="Gene3D" id="3.30.300.30">
    <property type="match status" value="1"/>
</dbReference>
<dbReference type="Proteomes" id="UP001165685">
    <property type="component" value="Unassembled WGS sequence"/>
</dbReference>
<accession>A0ABT4TLC6</accession>
<evidence type="ECO:0000256" key="2">
    <source>
        <dbReference type="SAM" id="MobiDB-lite"/>
    </source>
</evidence>
<evidence type="ECO:0000313" key="6">
    <source>
        <dbReference type="Proteomes" id="UP001165685"/>
    </source>
</evidence>
<gene>
    <name evidence="5" type="ORF">O4U47_13385</name>
</gene>
<dbReference type="EMBL" id="JAQFWP010000022">
    <property type="protein sequence ID" value="MDA2805509.1"/>
    <property type="molecule type" value="Genomic_DNA"/>
</dbReference>
<dbReference type="Pfam" id="PF13193">
    <property type="entry name" value="AMP-binding_C"/>
    <property type="match status" value="1"/>
</dbReference>
<dbReference type="InterPro" id="IPR045851">
    <property type="entry name" value="AMP-bd_C_sf"/>
</dbReference>
<sequence>MEPTLSPSAYTDTFARDRLPPPEEWPELRFTLPELDRTGRHLNCAEELLDGGLERFGADRPCVRGEHDGARHAWSFGQLRARVDRIARMLTEDMGVRPGNRVLLRGPNSPWLAACWLAVLKAGGVVVTVLHVLRTEELEAILRSARVSHALCDARFADDLEEAADRAAPQVGERTAIALYGGGGPHDPAVLAERAAAEGEPPFPAVRTAADDVALIAYTSGTTGRPKGCVHFHRDVTAIADTFSAHILKPRPDDLFAGSPPFAFTFGLGGLLIFPMRAGAETLLLEKAGPDRLARAVEEERVTVLFTAPTAYRAMLSDPRAHALSSLRRCVSAGEHLPEAVWAAWYEATGVKLIDGIGATEMLHIFISASDDDIRPGSTGRPVPGFTAEVLDEEGRPAPDGVPGRLAVRGPVGCRYLADERQRRYVQDGWNITGDTYVRDADGYFWYRSRSDDIIVSAGYNIAAMEVEEVLMRSPLVREAAVVGVPDPGRGQIVKAVVVPAEGTRSDEATAEELKAFVKQSVAPYKTPRLVEFTAALPRTETGKLQRYKLRENG</sequence>
<dbReference type="PANTHER" id="PTHR43352:SF1">
    <property type="entry name" value="ANTHRANILATE--COA LIGASE"/>
    <property type="match status" value="1"/>
</dbReference>
<dbReference type="InterPro" id="IPR020845">
    <property type="entry name" value="AMP-binding_CS"/>
</dbReference>
<evidence type="ECO:0000259" key="4">
    <source>
        <dbReference type="Pfam" id="PF13193"/>
    </source>
</evidence>
<dbReference type="InterPro" id="IPR025110">
    <property type="entry name" value="AMP-bd_C"/>
</dbReference>
<dbReference type="Pfam" id="PF00501">
    <property type="entry name" value="AMP-binding"/>
    <property type="match status" value="1"/>
</dbReference>
<protein>
    <submittedName>
        <fullName evidence="5">AMP-binding protein</fullName>
    </submittedName>
</protein>
<dbReference type="InterPro" id="IPR000873">
    <property type="entry name" value="AMP-dep_synth/lig_dom"/>
</dbReference>
<comment type="caution">
    <text evidence="5">The sequence shown here is derived from an EMBL/GenBank/DDBJ whole genome shotgun (WGS) entry which is preliminary data.</text>
</comment>